<feature type="compositionally biased region" description="Gly residues" evidence="2">
    <location>
        <begin position="535"/>
        <end position="557"/>
    </location>
</feature>
<feature type="compositionally biased region" description="Pro residues" evidence="2">
    <location>
        <begin position="255"/>
        <end position="274"/>
    </location>
</feature>
<accession>A0A8J5X070</accession>
<proteinExistence type="predicted"/>
<evidence type="ECO:0000313" key="4">
    <source>
        <dbReference type="EMBL" id="KAG8457436.1"/>
    </source>
</evidence>
<gene>
    <name evidence="4" type="ORF">KFE25_011291</name>
</gene>
<reference evidence="4" key="1">
    <citation type="submission" date="2021-05" db="EMBL/GenBank/DDBJ databases">
        <title>The genome of the haptophyte Pavlova lutheri (Diacronema luteri, Pavlovales) - a model for lipid biosynthesis in eukaryotic algae.</title>
        <authorList>
            <person name="Hulatt C.J."/>
            <person name="Posewitz M.C."/>
        </authorList>
    </citation>
    <scope>NUCLEOTIDE SEQUENCE</scope>
    <source>
        <strain evidence="4">NIVA-4/92</strain>
    </source>
</reference>
<feature type="compositionally biased region" description="Gly residues" evidence="2">
    <location>
        <begin position="674"/>
        <end position="716"/>
    </location>
</feature>
<evidence type="ECO:0000259" key="3">
    <source>
        <dbReference type="PROSITE" id="PS50106"/>
    </source>
</evidence>
<feature type="compositionally biased region" description="Low complexity" evidence="2">
    <location>
        <begin position="448"/>
        <end position="459"/>
    </location>
</feature>
<dbReference type="CDD" id="cd00136">
    <property type="entry name" value="PDZ_canonical"/>
    <property type="match status" value="1"/>
</dbReference>
<dbReference type="InterPro" id="IPR001478">
    <property type="entry name" value="PDZ"/>
</dbReference>
<feature type="region of interest" description="Disordered" evidence="2">
    <location>
        <begin position="426"/>
        <end position="480"/>
    </location>
</feature>
<dbReference type="PANTHER" id="PTHR12239">
    <property type="entry name" value="PROTEIN CBG20215-RELATED"/>
    <property type="match status" value="1"/>
</dbReference>
<dbReference type="Gene3D" id="2.30.42.10">
    <property type="match status" value="1"/>
</dbReference>
<feature type="compositionally biased region" description="Gly residues" evidence="2">
    <location>
        <begin position="1196"/>
        <end position="1251"/>
    </location>
</feature>
<dbReference type="InterPro" id="IPR000198">
    <property type="entry name" value="RhoGAP_dom"/>
</dbReference>
<feature type="domain" description="PDZ" evidence="3">
    <location>
        <begin position="314"/>
        <end position="400"/>
    </location>
</feature>
<feature type="compositionally biased region" description="Basic and acidic residues" evidence="2">
    <location>
        <begin position="1018"/>
        <end position="1046"/>
    </location>
</feature>
<dbReference type="SUPFAM" id="SSF50156">
    <property type="entry name" value="PDZ domain-like"/>
    <property type="match status" value="1"/>
</dbReference>
<dbReference type="PANTHER" id="PTHR12239:SF41">
    <property type="entry name" value="MEMBRANE ASSOCIATED PROTEIN, PUTATIVE-RELATED"/>
    <property type="match status" value="1"/>
</dbReference>
<feature type="compositionally biased region" description="Low complexity" evidence="2">
    <location>
        <begin position="590"/>
        <end position="605"/>
    </location>
</feature>
<feature type="region of interest" description="Disordered" evidence="2">
    <location>
        <begin position="1145"/>
        <end position="1273"/>
    </location>
</feature>
<feature type="region of interest" description="Disordered" evidence="2">
    <location>
        <begin position="989"/>
        <end position="1046"/>
    </location>
</feature>
<dbReference type="GO" id="GO:0007165">
    <property type="term" value="P:signal transduction"/>
    <property type="evidence" value="ECO:0007669"/>
    <property type="project" value="InterPro"/>
</dbReference>
<feature type="compositionally biased region" description="Basic and acidic residues" evidence="2">
    <location>
        <begin position="1158"/>
        <end position="1168"/>
    </location>
</feature>
<protein>
    <recommendedName>
        <fullName evidence="3">PDZ domain-containing protein</fullName>
    </recommendedName>
</protein>
<feature type="compositionally biased region" description="Basic and acidic residues" evidence="2">
    <location>
        <begin position="897"/>
        <end position="942"/>
    </location>
</feature>
<feature type="compositionally biased region" description="Low complexity" evidence="2">
    <location>
        <begin position="761"/>
        <end position="771"/>
    </location>
</feature>
<dbReference type="Gene3D" id="1.10.555.10">
    <property type="entry name" value="Rho GTPase activation protein"/>
    <property type="match status" value="1"/>
</dbReference>
<feature type="compositionally biased region" description="Basic and acidic residues" evidence="2">
    <location>
        <begin position="772"/>
        <end position="787"/>
    </location>
</feature>
<evidence type="ECO:0000313" key="5">
    <source>
        <dbReference type="Proteomes" id="UP000751190"/>
    </source>
</evidence>
<dbReference type="OrthoDB" id="3196451at2759"/>
<dbReference type="SMART" id="SM00228">
    <property type="entry name" value="PDZ"/>
    <property type="match status" value="1"/>
</dbReference>
<dbReference type="InterPro" id="IPR052293">
    <property type="entry name" value="SRRP"/>
</dbReference>
<feature type="compositionally biased region" description="Pro residues" evidence="2">
    <location>
        <begin position="461"/>
        <end position="474"/>
    </location>
</feature>
<keyword evidence="1" id="KW-0175">Coiled coil</keyword>
<feature type="compositionally biased region" description="Low complexity" evidence="2">
    <location>
        <begin position="212"/>
        <end position="221"/>
    </location>
</feature>
<feature type="region of interest" description="Disordered" evidence="2">
    <location>
        <begin position="535"/>
        <end position="613"/>
    </location>
</feature>
<organism evidence="4 5">
    <name type="scientific">Diacronema lutheri</name>
    <name type="common">Unicellular marine alga</name>
    <name type="synonym">Monochrysis lutheri</name>
    <dbReference type="NCBI Taxonomy" id="2081491"/>
    <lineage>
        <taxon>Eukaryota</taxon>
        <taxon>Haptista</taxon>
        <taxon>Haptophyta</taxon>
        <taxon>Pavlovophyceae</taxon>
        <taxon>Pavlovales</taxon>
        <taxon>Pavlovaceae</taxon>
        <taxon>Diacronema</taxon>
    </lineage>
</organism>
<feature type="compositionally biased region" description="Acidic residues" evidence="2">
    <location>
        <begin position="1145"/>
        <end position="1156"/>
    </location>
</feature>
<keyword evidence="5" id="KW-1185">Reference proteome</keyword>
<dbReference type="EMBL" id="JAGTXO010000070">
    <property type="protein sequence ID" value="KAG8457436.1"/>
    <property type="molecule type" value="Genomic_DNA"/>
</dbReference>
<feature type="region of interest" description="Disordered" evidence="2">
    <location>
        <begin position="652"/>
        <end position="943"/>
    </location>
</feature>
<sequence length="1539" mass="155571">MPRYPSLDEGGEYGERLPRALGWLFGYLEESHAQVHDVLGAPERVPPAEAHALIDAILASADPASVATPELAAAALRAYIDGLPESLVPPEQHRALLVAAGVPTAGARIDALVRVVDALREPQREALRRLSGLLELLGARAGGPGALAELVREWSDAIVPARPSGPVGREFGDRMRERLHFHALGCLAQHAPTVFDNAPLRAPLPELRMPSAPAAARGGKAPPRPDPRYQPPRALARDEHGGSGGARFADRPPHDAPPPPPPPARAPPPPPPPLAAAAATQQLPAHASLGCGGFGAAVSAGTAAVTTGRSQTVEGSLLRDGQGRFKLLLKDETAGGGVYIDKLQPSDATDDRGRFCIGDTLIKLDGLPVGANRGGMSLEEARTRIKNAGALIKLTVYRPAARAGGGGGVPLAELGALPATQLRVPVAPPAGRGARAQPRGGGGGGGSDVDLLGSLLLPGTEPSPPATQPPPPPGAAAAGGAVEFGGALGARGTALPAELFGAALPALPPSGSAGDLGGQRAGGAGALAELRGSRDGGGLGGGGGGGGANSGGGGFGGASLSRGSSRHDEGGGGGSSWSNPRTPKATSPRLAPSSPALSSSSAGVGSAAGSGGGGGGHISCGFHDGGGGGHISCGFHDGGARPFSALSRHPWEESGELGAGSPGGARDEPAAAGPSGGGARRGWVDGGGGGGGLGSGGGVGGSGGFGGGGGGGGFGGRARAPLDMRRENSGEAPSPPVVPYALDEALEPPEVAPQPSPPAPANETAAELAARLAREAEEEAARAEEMAARLAARAAARAREEAEARRRAEADARRRADEAEAARRAEAERRRREAEAAAARAAEEAARAAAERARREAEAEARAREAAELARRRAEEKARAAEEARRRAEAEAAAARAAEEAAARAAEARRREEEEELLRRAEEVRARREAEERARREAEEAARAAAEAAAREAEARARAAARARIEAALINEAEEEDYELELAAERARREAAERARREAEEAARREAEAAARAAAEAAARREAEARARREAEEERRRRAEEEERILAHGTEAEIAALLERKQAEARVALERARRARAGAAAAAADEERDAAGGAGAAAAAAAAAALARAAPAGVTGVTQFGSLGAQLDASPLAQAAAAALAYEEEEAFSDEDDGMDGMDGKDGMDDARAPTARRSRARADADGGDDGGARVQPRLDGGGFGSGGFGGGGFGGETTEAGGGGFGGETTEAGGGGFGGGGFGSGGFGGGGFGGDDAPRRAPRTPPAGGRGADGKPLVPGAHIVFSARGLAPAFRFSRRLPSDAPRAPADAAGVGGGAADPAAGGEDAARIVELCDPLSAADAAAARGARDGRAPAAPPAAEARLCADRSGEAALSLLIDAYELQLGATTRLAAAGALRALLRARADGSIGHALRTWAGVVWGVGLARDAARGAAAGSGAADRALATAERKLQQHVRHADECEREIARLQRAAEDLELRLREADEREADARDAADALRVDNEALVERAAQAERNLVEKEELFAQVHTQMQAQVEQMLKAQRR</sequence>
<feature type="coiled-coil region" evidence="1">
    <location>
        <begin position="1442"/>
        <end position="1518"/>
    </location>
</feature>
<dbReference type="Pfam" id="PF00620">
    <property type="entry name" value="RhoGAP"/>
    <property type="match status" value="1"/>
</dbReference>
<dbReference type="SUPFAM" id="SSF48350">
    <property type="entry name" value="GTPase activation domain, GAP"/>
    <property type="match status" value="1"/>
</dbReference>
<feature type="compositionally biased region" description="Basic and acidic residues" evidence="2">
    <location>
        <begin position="720"/>
        <end position="729"/>
    </location>
</feature>
<name>A0A8J5X070_DIALT</name>
<evidence type="ECO:0000256" key="2">
    <source>
        <dbReference type="SAM" id="MobiDB-lite"/>
    </source>
</evidence>
<feature type="compositionally biased region" description="Basic and acidic residues" evidence="2">
    <location>
        <begin position="797"/>
        <end position="890"/>
    </location>
</feature>
<feature type="compositionally biased region" description="Low complexity" evidence="2">
    <location>
        <begin position="426"/>
        <end position="438"/>
    </location>
</feature>
<dbReference type="PROSITE" id="PS50106">
    <property type="entry name" value="PDZ"/>
    <property type="match status" value="1"/>
</dbReference>
<feature type="region of interest" description="Disordered" evidence="2">
    <location>
        <begin position="210"/>
        <end position="281"/>
    </location>
</feature>
<comment type="caution">
    <text evidence="4">The sequence shown here is derived from an EMBL/GenBank/DDBJ whole genome shotgun (WGS) entry which is preliminary data.</text>
</comment>
<dbReference type="OMA" id="VEMEWNT"/>
<feature type="compositionally biased region" description="Basic and acidic residues" evidence="2">
    <location>
        <begin position="989"/>
        <end position="1009"/>
    </location>
</feature>
<feature type="compositionally biased region" description="Pro residues" evidence="2">
    <location>
        <begin position="750"/>
        <end position="760"/>
    </location>
</feature>
<feature type="compositionally biased region" description="Low complexity" evidence="2">
    <location>
        <begin position="1299"/>
        <end position="1309"/>
    </location>
</feature>
<evidence type="ECO:0000256" key="1">
    <source>
        <dbReference type="SAM" id="Coils"/>
    </source>
</evidence>
<dbReference type="Proteomes" id="UP000751190">
    <property type="component" value="Unassembled WGS sequence"/>
</dbReference>
<feature type="region of interest" description="Disordered" evidence="2">
    <location>
        <begin position="1298"/>
        <end position="1319"/>
    </location>
</feature>
<dbReference type="InterPro" id="IPR036034">
    <property type="entry name" value="PDZ_sf"/>
</dbReference>
<dbReference type="InterPro" id="IPR008936">
    <property type="entry name" value="Rho_GTPase_activation_prot"/>
</dbReference>